<dbReference type="GO" id="GO:0006302">
    <property type="term" value="P:double-strand break repair"/>
    <property type="evidence" value="ECO:0007669"/>
    <property type="project" value="InterPro"/>
</dbReference>
<dbReference type="AlphaFoldDB" id="G8QRP1"/>
<dbReference type="OrthoDB" id="9795626at2"/>
<keyword evidence="1" id="KW-0175">Coiled coil</keyword>
<proteinExistence type="predicted"/>
<dbReference type="HOGENOM" id="CLU_004785_2_0_12"/>
<accession>G8QRP1</accession>
<dbReference type="RefSeq" id="WP_014269673.1">
    <property type="nucleotide sequence ID" value="NC_016633.1"/>
</dbReference>
<evidence type="ECO:0000313" key="3">
    <source>
        <dbReference type="EMBL" id="AEV28824.1"/>
    </source>
</evidence>
<dbReference type="eggNOG" id="COG0419">
    <property type="taxonomic scope" value="Bacteria"/>
</dbReference>
<organism evidence="3 4">
    <name type="scientific">Sphaerochaeta pleomorpha (strain ATCC BAA-1885 / DSM 22778 / Grapes)</name>
    <dbReference type="NCBI Taxonomy" id="158190"/>
    <lineage>
        <taxon>Bacteria</taxon>
        <taxon>Pseudomonadati</taxon>
        <taxon>Spirochaetota</taxon>
        <taxon>Spirochaetia</taxon>
        <taxon>Spirochaetales</taxon>
        <taxon>Sphaerochaetaceae</taxon>
        <taxon>Sphaerochaeta</taxon>
    </lineage>
</organism>
<dbReference type="PANTHER" id="PTHR32114:SF2">
    <property type="entry name" value="ABC TRANSPORTER ABCH.3"/>
    <property type="match status" value="1"/>
</dbReference>
<evidence type="ECO:0000256" key="1">
    <source>
        <dbReference type="SAM" id="Coils"/>
    </source>
</evidence>
<keyword evidence="4" id="KW-1185">Reference proteome</keyword>
<dbReference type="SUPFAM" id="SSF52540">
    <property type="entry name" value="P-loop containing nucleoside triphosphate hydrolases"/>
    <property type="match status" value="2"/>
</dbReference>
<gene>
    <name evidence="3" type="ordered locus">SpiGrapes_0999</name>
</gene>
<dbReference type="InterPro" id="IPR025662">
    <property type="entry name" value="Sigma_54_int_dom_ATP-bd_1"/>
</dbReference>
<dbReference type="PANTHER" id="PTHR32114">
    <property type="entry name" value="ABC TRANSPORTER ABCH.3"/>
    <property type="match status" value="1"/>
</dbReference>
<dbReference type="InterPro" id="IPR027417">
    <property type="entry name" value="P-loop_NTPase"/>
</dbReference>
<dbReference type="Pfam" id="PF13558">
    <property type="entry name" value="SbcC_Walker_B"/>
    <property type="match status" value="1"/>
</dbReference>
<dbReference type="GO" id="GO:0016887">
    <property type="term" value="F:ATP hydrolysis activity"/>
    <property type="evidence" value="ECO:0007669"/>
    <property type="project" value="InterPro"/>
</dbReference>
<feature type="domain" description="Rad50/SbcC-type AAA" evidence="2">
    <location>
        <begin position="6"/>
        <end position="210"/>
    </location>
</feature>
<dbReference type="PROSITE" id="PS00675">
    <property type="entry name" value="SIGMA54_INTERACT_1"/>
    <property type="match status" value="1"/>
</dbReference>
<protein>
    <submittedName>
        <fullName evidence="3">ATPase involved in DNA repair</fullName>
    </submittedName>
</protein>
<dbReference type="STRING" id="158190.SpiGrapes_0999"/>
<sequence>MKPLHLSMSAFGPYADKVEVDFTPFGGKGIFLITGDTGSGKTTIFDAIAFSLYGEASGSIRTADTLRSDFATANTKTVVTLTFLHRNLLYVLERNPRYERPKKTGEGLTTETADATLKLPSGDIVTGYQSVTAKIVDILGITYGQFKQISMIAQGEFLQLLLADSKDRGAIFRRVFNTELYQTVQKLLKVKESEAKRQCEDTDLRILQYIAGISCPEDDTSILSAEKCRTSSIHDAPAILMELHALVQSDKEALQTVRTLSGELKQHHSQLVSSMIQAEYTNQKFKDLKKAETTKQDLLDSVEDYHKNEVCLRSAEIALYSLKPLQDAYQTSVANVKELLFAIEKTEKALVIQNQELETLLEDYTKETKKEENREALSSLIERLSLTLPLYAQMEEKQKKLDALVSSQTQGNLDLQVLKTNQQGLQTEKETTQEALQKRENVEVALASCLQEHKNLTSTRCNLLEMQSSLETVEKRIGEYAKIRESYLALEGAFKESNTTYLEAEALFFREQAGILAAQLEEGRPCPVCGSTIHPDKAKVLFEAPREAELQAMKQASDKARQSLQDASESMSSKRTEIRESWALVTKMATVVGIEEETEPDLSVLFSKVEAKLQTIGLQLSENEKAIAELRKQEEQKKQLKTLLAELEISLANKANELRKQEQALVVLGSSVAMVQGELATMRQSLEYNTTDEVNKVIAKQQSVLDAMKKRFKESSEAYQKCKELQHGNQMLLSDQKERLELARKEETKASEAFSRQVEASGFEDSYAYQAALKSEQEIRELKTSIAQFSDALKANQQDIERLERETKDLRIEDLQALIQKKEGGEEQQHQLDAHLQTLSSRLGINEKVSSFLAKELADVQASRDTYLLVSNLSKTASGELSGKQKIAFEHYVQAAYFNQILSEANKRLNRMANGRFALLRKEESSDLRSQAGLEIVVLDHYTGRVRPAKSLSGGESFKASLSLALGLSDVIQSYAGGVEIDTLFIDEGFGALDTESLEQAIQTLVSLSQGNRLVGIISHVSELKERLDRQIVVNKSHLGSSVLVKA</sequence>
<dbReference type="Gene3D" id="3.40.50.300">
    <property type="entry name" value="P-loop containing nucleotide triphosphate hydrolases"/>
    <property type="match status" value="2"/>
</dbReference>
<dbReference type="EMBL" id="CP003155">
    <property type="protein sequence ID" value="AEV28824.1"/>
    <property type="molecule type" value="Genomic_DNA"/>
</dbReference>
<feature type="coiled-coil region" evidence="1">
    <location>
        <begin position="343"/>
        <end position="374"/>
    </location>
</feature>
<dbReference type="KEGG" id="sgp:SpiGrapes_0999"/>
<name>G8QRP1_SPHPG</name>
<feature type="coiled-coil region" evidence="1">
    <location>
        <begin position="618"/>
        <end position="664"/>
    </location>
</feature>
<evidence type="ECO:0000313" key="4">
    <source>
        <dbReference type="Proteomes" id="UP000005632"/>
    </source>
</evidence>
<feature type="coiled-coil region" evidence="1">
    <location>
        <begin position="786"/>
        <end position="813"/>
    </location>
</feature>
<reference evidence="3 4" key="1">
    <citation type="submission" date="2011-11" db="EMBL/GenBank/DDBJ databases">
        <title>Complete sequence of Spirochaeta sp. grapes.</title>
        <authorList>
            <consortium name="US DOE Joint Genome Institute"/>
            <person name="Lucas S."/>
            <person name="Han J."/>
            <person name="Lapidus A."/>
            <person name="Cheng J.-F."/>
            <person name="Goodwin L."/>
            <person name="Pitluck S."/>
            <person name="Peters L."/>
            <person name="Ovchinnikova G."/>
            <person name="Munk A.C."/>
            <person name="Detter J.C."/>
            <person name="Han C."/>
            <person name="Tapia R."/>
            <person name="Land M."/>
            <person name="Hauser L."/>
            <person name="Kyrpides N."/>
            <person name="Ivanova N."/>
            <person name="Pagani I."/>
            <person name="Ritalahtilisa K."/>
            <person name="Loeffler F."/>
            <person name="Woyke T."/>
        </authorList>
    </citation>
    <scope>NUCLEOTIDE SEQUENCE [LARGE SCALE GENOMIC DNA]</scope>
    <source>
        <strain evidence="4">ATCC BAA-1885 / DSM 22778 / Grapes</strain>
    </source>
</reference>
<dbReference type="InterPro" id="IPR038729">
    <property type="entry name" value="Rad50/SbcC_AAA"/>
</dbReference>
<evidence type="ECO:0000259" key="2">
    <source>
        <dbReference type="Pfam" id="PF13476"/>
    </source>
</evidence>
<dbReference type="Proteomes" id="UP000005632">
    <property type="component" value="Chromosome"/>
</dbReference>
<dbReference type="Pfam" id="PF13476">
    <property type="entry name" value="AAA_23"/>
    <property type="match status" value="1"/>
</dbReference>